<evidence type="ECO:0000256" key="1">
    <source>
        <dbReference type="ARBA" id="ARBA00022491"/>
    </source>
</evidence>
<dbReference type="SMART" id="SM00761">
    <property type="entry name" value="HDAC_interact"/>
    <property type="match status" value="1"/>
</dbReference>
<reference evidence="3 4" key="1">
    <citation type="journal article" date="2019" name="Gigascience">
        <title>Whole-genome sequence of the oriental lung fluke Paragonimus westermani.</title>
        <authorList>
            <person name="Oey H."/>
            <person name="Zakrzewski M."/>
            <person name="Narain K."/>
            <person name="Devi K.R."/>
            <person name="Agatsuma T."/>
            <person name="Nawaratna S."/>
            <person name="Gobert G.N."/>
            <person name="Jones M.K."/>
            <person name="Ragan M.A."/>
            <person name="McManus D.P."/>
            <person name="Krause L."/>
        </authorList>
    </citation>
    <scope>NUCLEOTIDE SEQUENCE [LARGE SCALE GENOMIC DNA]</scope>
    <source>
        <strain evidence="3 4">IND2009</strain>
    </source>
</reference>
<dbReference type="Pfam" id="PF08295">
    <property type="entry name" value="Sin3_corepress"/>
    <property type="match status" value="1"/>
</dbReference>
<evidence type="ECO:0000259" key="2">
    <source>
        <dbReference type="SMART" id="SM00761"/>
    </source>
</evidence>
<dbReference type="GO" id="GO:0003714">
    <property type="term" value="F:transcription corepressor activity"/>
    <property type="evidence" value="ECO:0007669"/>
    <property type="project" value="InterPro"/>
</dbReference>
<dbReference type="EMBL" id="QNGE01009213">
    <property type="protein sequence ID" value="KAA3670610.1"/>
    <property type="molecule type" value="Genomic_DNA"/>
</dbReference>
<gene>
    <name evidence="3" type="ORF">DEA37_0006383</name>
</gene>
<dbReference type="PANTHER" id="PTHR12346">
    <property type="entry name" value="SIN3B-RELATED"/>
    <property type="match status" value="1"/>
</dbReference>
<evidence type="ECO:0000313" key="4">
    <source>
        <dbReference type="Proteomes" id="UP000324629"/>
    </source>
</evidence>
<name>A0A5J4N5G7_9TREM</name>
<dbReference type="InterPro" id="IPR039774">
    <property type="entry name" value="Sin3-like"/>
</dbReference>
<feature type="non-terminal residue" evidence="3">
    <location>
        <position position="183"/>
    </location>
</feature>
<dbReference type="AlphaFoldDB" id="A0A5J4N5G7"/>
<dbReference type="InterPro" id="IPR013194">
    <property type="entry name" value="HDAC_interact_dom"/>
</dbReference>
<proteinExistence type="predicted"/>
<feature type="domain" description="Histone deacetylase interacting" evidence="2">
    <location>
        <begin position="1"/>
        <end position="72"/>
    </location>
</feature>
<dbReference type="GO" id="GO:0000122">
    <property type="term" value="P:negative regulation of transcription by RNA polymerase II"/>
    <property type="evidence" value="ECO:0007669"/>
    <property type="project" value="TreeGrafter"/>
</dbReference>
<protein>
    <submittedName>
        <fullName evidence="3">Paired amphipathic helix protein Sin3a</fullName>
    </submittedName>
</protein>
<feature type="non-terminal residue" evidence="3">
    <location>
        <position position="1"/>
    </location>
</feature>
<comment type="caution">
    <text evidence="3">The sequence shown here is derived from an EMBL/GenBank/DDBJ whole genome shotgun (WGS) entry which is preliminary data.</text>
</comment>
<accession>A0A5J4N5G7</accession>
<keyword evidence="4" id="KW-1185">Reference proteome</keyword>
<dbReference type="GO" id="GO:0070822">
    <property type="term" value="C:Sin3-type complex"/>
    <property type="evidence" value="ECO:0007669"/>
    <property type="project" value="TreeGrafter"/>
</dbReference>
<keyword evidence="1" id="KW-0678">Repressor</keyword>
<evidence type="ECO:0000313" key="3">
    <source>
        <dbReference type="EMBL" id="KAA3670610.1"/>
    </source>
</evidence>
<organism evidence="3 4">
    <name type="scientific">Paragonimus westermani</name>
    <dbReference type="NCBI Taxonomy" id="34504"/>
    <lineage>
        <taxon>Eukaryota</taxon>
        <taxon>Metazoa</taxon>
        <taxon>Spiralia</taxon>
        <taxon>Lophotrochozoa</taxon>
        <taxon>Platyhelminthes</taxon>
        <taxon>Trematoda</taxon>
        <taxon>Digenea</taxon>
        <taxon>Plagiorchiida</taxon>
        <taxon>Troglotremata</taxon>
        <taxon>Troglotrematidae</taxon>
        <taxon>Paragonimus</taxon>
    </lineage>
</organism>
<dbReference type="Proteomes" id="UP000324629">
    <property type="component" value="Unassembled WGS sequence"/>
</dbReference>
<dbReference type="PANTHER" id="PTHR12346:SF0">
    <property type="entry name" value="SIN3A, ISOFORM G"/>
    <property type="match status" value="1"/>
</dbReference>
<sequence>VLNDSFISFSSLTSEDSQFVSSKKNQYEEHMYRVEDERYEVDMVTELNRAAMQNLVVAKRRMDRMTQEELSRFTLDDNLGGTSAILMRKAIHRVYGDKAGDVIYGLKNCPSKVVPVVIQRMRQKDSEWREAIRTYQRSWEEQDARNYLRSLDHQGASFKQRDAPLIRSKTMVSQIDAIARDDR</sequence>